<protein>
    <submittedName>
        <fullName evidence="2">Uncharacterized protein</fullName>
    </submittedName>
</protein>
<feature type="compositionally biased region" description="Basic and acidic residues" evidence="1">
    <location>
        <begin position="299"/>
        <end position="326"/>
    </location>
</feature>
<dbReference type="HOGENOM" id="CLU_590632_0_0_1"/>
<gene>
    <name evidence="2" type="ORF">MELLADRAFT_69672</name>
</gene>
<dbReference type="Proteomes" id="UP000001072">
    <property type="component" value="Unassembled WGS sequence"/>
</dbReference>
<evidence type="ECO:0000256" key="1">
    <source>
        <dbReference type="SAM" id="MobiDB-lite"/>
    </source>
</evidence>
<keyword evidence="3" id="KW-1185">Reference proteome</keyword>
<reference evidence="3" key="1">
    <citation type="journal article" date="2011" name="Proc. Natl. Acad. Sci. U.S.A.">
        <title>Obligate biotrophy features unraveled by the genomic analysis of rust fungi.</title>
        <authorList>
            <person name="Duplessis S."/>
            <person name="Cuomo C.A."/>
            <person name="Lin Y.-C."/>
            <person name="Aerts A."/>
            <person name="Tisserant E."/>
            <person name="Veneault-Fourrey C."/>
            <person name="Joly D.L."/>
            <person name="Hacquard S."/>
            <person name="Amselem J."/>
            <person name="Cantarel B.L."/>
            <person name="Chiu R."/>
            <person name="Coutinho P.M."/>
            <person name="Feau N."/>
            <person name="Field M."/>
            <person name="Frey P."/>
            <person name="Gelhaye E."/>
            <person name="Goldberg J."/>
            <person name="Grabherr M.G."/>
            <person name="Kodira C.D."/>
            <person name="Kohler A."/>
            <person name="Kuees U."/>
            <person name="Lindquist E.A."/>
            <person name="Lucas S.M."/>
            <person name="Mago R."/>
            <person name="Mauceli E."/>
            <person name="Morin E."/>
            <person name="Murat C."/>
            <person name="Pangilinan J.L."/>
            <person name="Park R."/>
            <person name="Pearson M."/>
            <person name="Quesneville H."/>
            <person name="Rouhier N."/>
            <person name="Sakthikumar S."/>
            <person name="Salamov A.A."/>
            <person name="Schmutz J."/>
            <person name="Selles B."/>
            <person name="Shapiro H."/>
            <person name="Tanguay P."/>
            <person name="Tuskan G.A."/>
            <person name="Henrissat B."/>
            <person name="Van de Peer Y."/>
            <person name="Rouze P."/>
            <person name="Ellis J.G."/>
            <person name="Dodds P.N."/>
            <person name="Schein J.E."/>
            <person name="Zhong S."/>
            <person name="Hamelin R.C."/>
            <person name="Grigoriev I.V."/>
            <person name="Szabo L.J."/>
            <person name="Martin F."/>
        </authorList>
    </citation>
    <scope>NUCLEOTIDE SEQUENCE [LARGE SCALE GENOMIC DNA]</scope>
    <source>
        <strain evidence="3">98AG31 / pathotype 3-4-7</strain>
    </source>
</reference>
<sequence length="463" mass="51130">MPTKSIVPSLLYAGTQNNTLEYLIMINASCGHPKEARNGQSDFARRYHANTGPQSKIDAVAMLGYIPLQPNELCVQEEVDRQKQCGMSPCDCSNCRPEEAEALWLAQPALTVENFDEALAMNEMELLNLVEELPDPPVAPAADIQHVAHICVADDPIINIPLLEKLVTRWVESFNQLFYLIFTEPSDLGPPDYFGRDMAWDLAKNIDIITSPSDFALLLGSETLKGQFDCLFVVFCQWKSEFATGALLADTAARRASTIRPNNSSKVPQSCEGFKLSKQRAEANKLAIKAAREESKREAALAKAEAKAQRDQERGKAEARKRETKGAVRVNSLQNPLGHQQATRKTSKCVADVPLEGVSSRTKAFYTRNVLIVISDFLVQSTMGLSSSTHDNNTSAAPHRKRDDRPATLSARLNLTIFRTPCRQMFVTCGGGRKLGPPSPKHSAAYVRNNSNDAQVIPFKLAW</sequence>
<evidence type="ECO:0000313" key="2">
    <source>
        <dbReference type="EMBL" id="EGF97935.1"/>
    </source>
</evidence>
<dbReference type="AlphaFoldDB" id="F4SBP7"/>
<feature type="region of interest" description="Disordered" evidence="1">
    <location>
        <begin position="385"/>
        <end position="408"/>
    </location>
</feature>
<dbReference type="InParanoid" id="F4SBP7"/>
<name>F4SBP7_MELLP</name>
<accession>F4SBP7</accession>
<dbReference type="RefSeq" id="XP_007418790.1">
    <property type="nucleotide sequence ID" value="XM_007418728.1"/>
</dbReference>
<evidence type="ECO:0000313" key="3">
    <source>
        <dbReference type="Proteomes" id="UP000001072"/>
    </source>
</evidence>
<dbReference type="GeneID" id="18931288"/>
<organism evidence="3">
    <name type="scientific">Melampsora larici-populina (strain 98AG31 / pathotype 3-4-7)</name>
    <name type="common">Poplar leaf rust fungus</name>
    <dbReference type="NCBI Taxonomy" id="747676"/>
    <lineage>
        <taxon>Eukaryota</taxon>
        <taxon>Fungi</taxon>
        <taxon>Dikarya</taxon>
        <taxon>Basidiomycota</taxon>
        <taxon>Pucciniomycotina</taxon>
        <taxon>Pucciniomycetes</taxon>
        <taxon>Pucciniales</taxon>
        <taxon>Melampsoraceae</taxon>
        <taxon>Melampsora</taxon>
    </lineage>
</organism>
<dbReference type="EMBL" id="GL883192">
    <property type="protein sequence ID" value="EGF97935.1"/>
    <property type="molecule type" value="Genomic_DNA"/>
</dbReference>
<dbReference type="VEuPathDB" id="FungiDB:MELLADRAFT_69672"/>
<feature type="compositionally biased region" description="Polar residues" evidence="1">
    <location>
        <begin position="385"/>
        <end position="396"/>
    </location>
</feature>
<dbReference type="KEGG" id="mlr:MELLADRAFT_69672"/>
<proteinExistence type="predicted"/>
<feature type="compositionally biased region" description="Polar residues" evidence="1">
    <location>
        <begin position="331"/>
        <end position="344"/>
    </location>
</feature>
<feature type="region of interest" description="Disordered" evidence="1">
    <location>
        <begin position="299"/>
        <end position="347"/>
    </location>
</feature>